<reference evidence="2 3" key="1">
    <citation type="submission" date="2020-09" db="EMBL/GenBank/DDBJ databases">
        <title>Complete genome sequence of altererythrobacter flavus SS-21NJ, isolated from Dongying oil sludge in Shandong province.</title>
        <authorList>
            <person name="Sun S."/>
            <person name="Zhang Z."/>
        </authorList>
    </citation>
    <scope>NUCLEOTIDE SEQUENCE [LARGE SCALE GENOMIC DNA]</scope>
    <source>
        <strain evidence="2 3">SS-21NJ</strain>
    </source>
</reference>
<dbReference type="EMBL" id="CP061510">
    <property type="protein sequence ID" value="QSB44215.1"/>
    <property type="molecule type" value="Genomic_DNA"/>
</dbReference>
<dbReference type="Proteomes" id="UP000663637">
    <property type="component" value="Chromosome"/>
</dbReference>
<keyword evidence="1" id="KW-0732">Signal</keyword>
<dbReference type="RefSeq" id="WP_205441568.1">
    <property type="nucleotide sequence ID" value="NZ_CP061510.1"/>
</dbReference>
<evidence type="ECO:0000313" key="2">
    <source>
        <dbReference type="EMBL" id="QSB44215.1"/>
    </source>
</evidence>
<evidence type="ECO:0000256" key="1">
    <source>
        <dbReference type="SAM" id="SignalP"/>
    </source>
</evidence>
<name>A0ABX7KCJ1_9SPHN</name>
<feature type="chain" id="PRO_5045383815" description="DUF11 domain-containing protein" evidence="1">
    <location>
        <begin position="25"/>
        <end position="155"/>
    </location>
</feature>
<protein>
    <recommendedName>
        <fullName evidence="4">DUF11 domain-containing protein</fullName>
    </recommendedName>
</protein>
<proteinExistence type="predicted"/>
<evidence type="ECO:0008006" key="4">
    <source>
        <dbReference type="Google" id="ProtNLM"/>
    </source>
</evidence>
<sequence length="155" mass="16343">MVKHLLLALSCAIATLFPLHSAQAADKVALTGDVKVVRMVGQGGAEKETFSEPTKVVPGDKLVFTTRYSNDTGEEVDDFVITNPIPEQVTLTEEGDFTVSVDGGKSFGQLAALSTKASDGTVGAATLNDVTHIRWVLPKLKPGATGSVRFSAVIR</sequence>
<organism evidence="2 3">
    <name type="scientific">Tsuneonella flava</name>
    <dbReference type="NCBI Taxonomy" id="2055955"/>
    <lineage>
        <taxon>Bacteria</taxon>
        <taxon>Pseudomonadati</taxon>
        <taxon>Pseudomonadota</taxon>
        <taxon>Alphaproteobacteria</taxon>
        <taxon>Sphingomonadales</taxon>
        <taxon>Erythrobacteraceae</taxon>
        <taxon>Tsuneonella</taxon>
    </lineage>
</organism>
<evidence type="ECO:0000313" key="3">
    <source>
        <dbReference type="Proteomes" id="UP000663637"/>
    </source>
</evidence>
<feature type="signal peptide" evidence="1">
    <location>
        <begin position="1"/>
        <end position="24"/>
    </location>
</feature>
<keyword evidence="3" id="KW-1185">Reference proteome</keyword>
<gene>
    <name evidence="2" type="ORF">IDJ81_12910</name>
</gene>
<accession>A0ABX7KCJ1</accession>